<evidence type="ECO:0000313" key="3">
    <source>
        <dbReference type="Proteomes" id="UP000024635"/>
    </source>
</evidence>
<comment type="caution">
    <text evidence="2">The sequence shown here is derived from an EMBL/GenBank/DDBJ whole genome shotgun (WGS) entry which is preliminary data.</text>
</comment>
<evidence type="ECO:0000313" key="2">
    <source>
        <dbReference type="EMBL" id="EYC02461.1"/>
    </source>
</evidence>
<dbReference type="STRING" id="53326.A0A016TIC5"/>
<dbReference type="Proteomes" id="UP000024635">
    <property type="component" value="Unassembled WGS sequence"/>
</dbReference>
<feature type="region of interest" description="Disordered" evidence="1">
    <location>
        <begin position="1"/>
        <end position="33"/>
    </location>
</feature>
<dbReference type="OrthoDB" id="5828215at2759"/>
<keyword evidence="3" id="KW-1185">Reference proteome</keyword>
<dbReference type="AlphaFoldDB" id="A0A016TIC5"/>
<proteinExistence type="predicted"/>
<feature type="region of interest" description="Disordered" evidence="1">
    <location>
        <begin position="84"/>
        <end position="104"/>
    </location>
</feature>
<accession>A0A016TIC5</accession>
<reference evidence="3" key="1">
    <citation type="journal article" date="2015" name="Nat. Genet.">
        <title>The genome and transcriptome of the zoonotic hookworm Ancylostoma ceylanicum identify infection-specific gene families.</title>
        <authorList>
            <person name="Schwarz E.M."/>
            <person name="Hu Y."/>
            <person name="Antoshechkin I."/>
            <person name="Miller M.M."/>
            <person name="Sternberg P.W."/>
            <person name="Aroian R.V."/>
        </authorList>
    </citation>
    <scope>NUCLEOTIDE SEQUENCE</scope>
    <source>
        <strain evidence="3">HY135</strain>
    </source>
</reference>
<dbReference type="EMBL" id="JARK01001436">
    <property type="protein sequence ID" value="EYC02461.1"/>
    <property type="molecule type" value="Genomic_DNA"/>
</dbReference>
<sequence length="223" mass="25513">MPSKNTRASKKRDASSTSHKVADSDASADKLSTEPIYKNECAMDLIQSIIRRNKDPEINKMLAVLADKVSADFKEQLEEDKRSRSVVVSGLPESGNGTHATESLEDLESKVHDILDALSVRCRPMDIYRMGKPDSARPRLVRIVFPSTFYWRRALANARLLRDAGFPQVYVRRGMTSDEREREYELRQLARERNKGLSQREWVVYRGELTRVSEINRRKSGNA</sequence>
<organism evidence="2 3">
    <name type="scientific">Ancylostoma ceylanicum</name>
    <dbReference type="NCBI Taxonomy" id="53326"/>
    <lineage>
        <taxon>Eukaryota</taxon>
        <taxon>Metazoa</taxon>
        <taxon>Ecdysozoa</taxon>
        <taxon>Nematoda</taxon>
        <taxon>Chromadorea</taxon>
        <taxon>Rhabditida</taxon>
        <taxon>Rhabditina</taxon>
        <taxon>Rhabditomorpha</taxon>
        <taxon>Strongyloidea</taxon>
        <taxon>Ancylostomatidae</taxon>
        <taxon>Ancylostomatinae</taxon>
        <taxon>Ancylostoma</taxon>
    </lineage>
</organism>
<name>A0A016TIC5_9BILA</name>
<feature type="compositionally biased region" description="Basic and acidic residues" evidence="1">
    <location>
        <begin position="20"/>
        <end position="32"/>
    </location>
</feature>
<evidence type="ECO:0000256" key="1">
    <source>
        <dbReference type="SAM" id="MobiDB-lite"/>
    </source>
</evidence>
<gene>
    <name evidence="2" type="primary">Acey_s0100.g3318</name>
    <name evidence="2" type="ORF">Y032_0100g3318</name>
</gene>
<protein>
    <submittedName>
        <fullName evidence="2">Uncharacterized protein</fullName>
    </submittedName>
</protein>